<dbReference type="Proteomes" id="UP001378960">
    <property type="component" value="Unassembled WGS sequence"/>
</dbReference>
<feature type="region of interest" description="Disordered" evidence="1">
    <location>
        <begin position="38"/>
        <end position="74"/>
    </location>
</feature>
<organism evidence="2 3">
    <name type="scientific">Pichia kluyveri</name>
    <name type="common">Yeast</name>
    <dbReference type="NCBI Taxonomy" id="36015"/>
    <lineage>
        <taxon>Eukaryota</taxon>
        <taxon>Fungi</taxon>
        <taxon>Dikarya</taxon>
        <taxon>Ascomycota</taxon>
        <taxon>Saccharomycotina</taxon>
        <taxon>Pichiomycetes</taxon>
        <taxon>Pichiales</taxon>
        <taxon>Pichiaceae</taxon>
        <taxon>Pichia</taxon>
    </lineage>
</organism>
<evidence type="ECO:0000313" key="3">
    <source>
        <dbReference type="Proteomes" id="UP001378960"/>
    </source>
</evidence>
<keyword evidence="3" id="KW-1185">Reference proteome</keyword>
<gene>
    <name evidence="2" type="ORF">DAPK24_037490</name>
</gene>
<dbReference type="EMBL" id="BTGB01000005">
    <property type="protein sequence ID" value="GMM47174.1"/>
    <property type="molecule type" value="Genomic_DNA"/>
</dbReference>
<comment type="caution">
    <text evidence="2">The sequence shown here is derived from an EMBL/GenBank/DDBJ whole genome shotgun (WGS) entry which is preliminary data.</text>
</comment>
<proteinExistence type="predicted"/>
<dbReference type="AlphaFoldDB" id="A0AAV5R6R5"/>
<evidence type="ECO:0000313" key="2">
    <source>
        <dbReference type="EMBL" id="GMM47174.1"/>
    </source>
</evidence>
<evidence type="ECO:0000256" key="1">
    <source>
        <dbReference type="SAM" id="MobiDB-lite"/>
    </source>
</evidence>
<sequence length="90" mass="9911">MLRRDPTTIHLVAEDFRGLGLDADFETIAAAAAAVAAQTDNQNETSIDESYLGIRSNNNNRDIKDDNKILNSTIDDDQNNVLDSLEEDTT</sequence>
<accession>A0AAV5R6R5</accession>
<reference evidence="2 3" key="1">
    <citation type="journal article" date="2023" name="Elife">
        <title>Identification of key yeast species and microbe-microbe interactions impacting larval growth of Drosophila in the wild.</title>
        <authorList>
            <person name="Mure A."/>
            <person name="Sugiura Y."/>
            <person name="Maeda R."/>
            <person name="Honda K."/>
            <person name="Sakurai N."/>
            <person name="Takahashi Y."/>
            <person name="Watada M."/>
            <person name="Katoh T."/>
            <person name="Gotoh A."/>
            <person name="Gotoh Y."/>
            <person name="Taniguchi I."/>
            <person name="Nakamura K."/>
            <person name="Hayashi T."/>
            <person name="Katayama T."/>
            <person name="Uemura T."/>
            <person name="Hattori Y."/>
        </authorList>
    </citation>
    <scope>NUCLEOTIDE SEQUENCE [LARGE SCALE GENOMIC DNA]</scope>
    <source>
        <strain evidence="2 3">PK-24</strain>
    </source>
</reference>
<name>A0AAV5R6R5_PICKL</name>
<protein>
    <submittedName>
        <fullName evidence="2">Uncharacterized protein</fullName>
    </submittedName>
</protein>